<accession>A0A5E4NQY7</accession>
<proteinExistence type="predicted"/>
<dbReference type="Proteomes" id="UP000325440">
    <property type="component" value="Unassembled WGS sequence"/>
</dbReference>
<reference evidence="1 2" key="1">
    <citation type="submission" date="2019-08" db="EMBL/GenBank/DDBJ databases">
        <authorList>
            <person name="Alioto T."/>
            <person name="Alioto T."/>
            <person name="Gomez Garrido J."/>
        </authorList>
    </citation>
    <scope>NUCLEOTIDE SEQUENCE [LARGE SCALE GENOMIC DNA]</scope>
</reference>
<dbReference type="AlphaFoldDB" id="A0A5E4NQY7"/>
<protein>
    <submittedName>
        <fullName evidence="1">Uncharacterized protein</fullName>
    </submittedName>
</protein>
<organism evidence="1 2">
    <name type="scientific">Cinara cedri</name>
    <dbReference type="NCBI Taxonomy" id="506608"/>
    <lineage>
        <taxon>Eukaryota</taxon>
        <taxon>Metazoa</taxon>
        <taxon>Ecdysozoa</taxon>
        <taxon>Arthropoda</taxon>
        <taxon>Hexapoda</taxon>
        <taxon>Insecta</taxon>
        <taxon>Pterygota</taxon>
        <taxon>Neoptera</taxon>
        <taxon>Paraneoptera</taxon>
        <taxon>Hemiptera</taxon>
        <taxon>Sternorrhyncha</taxon>
        <taxon>Aphidomorpha</taxon>
        <taxon>Aphidoidea</taxon>
        <taxon>Aphididae</taxon>
        <taxon>Lachninae</taxon>
        <taxon>Cinara</taxon>
    </lineage>
</organism>
<evidence type="ECO:0000313" key="2">
    <source>
        <dbReference type="Proteomes" id="UP000325440"/>
    </source>
</evidence>
<name>A0A5E4NQY7_9HEMI</name>
<evidence type="ECO:0000313" key="1">
    <source>
        <dbReference type="EMBL" id="VVC45816.1"/>
    </source>
</evidence>
<sequence>MFYFRHSRLFSIKNLYYTNIICELKRPPWDWILHQISTLHIAPGNVIFHSMHI</sequence>
<gene>
    <name evidence="1" type="ORF">CINCED_3A023414</name>
</gene>
<dbReference type="EMBL" id="CABPRJ010002414">
    <property type="protein sequence ID" value="VVC45816.1"/>
    <property type="molecule type" value="Genomic_DNA"/>
</dbReference>
<keyword evidence="2" id="KW-1185">Reference proteome</keyword>